<protein>
    <recommendedName>
        <fullName evidence="3">BIRC2_3</fullName>
    </recommendedName>
</protein>
<evidence type="ECO:0000313" key="1">
    <source>
        <dbReference type="EMBL" id="CAC5362150.1"/>
    </source>
</evidence>
<dbReference type="OrthoDB" id="6063821at2759"/>
<proteinExistence type="predicted"/>
<dbReference type="GO" id="GO:0005737">
    <property type="term" value="C:cytoplasm"/>
    <property type="evidence" value="ECO:0007669"/>
    <property type="project" value="TreeGrafter"/>
</dbReference>
<dbReference type="AlphaFoldDB" id="A0A6J8A4B2"/>
<evidence type="ECO:0008006" key="3">
    <source>
        <dbReference type="Google" id="ProtNLM"/>
    </source>
</evidence>
<evidence type="ECO:0000313" key="2">
    <source>
        <dbReference type="Proteomes" id="UP000507470"/>
    </source>
</evidence>
<dbReference type="SMART" id="SM00238">
    <property type="entry name" value="BIR"/>
    <property type="match status" value="2"/>
</dbReference>
<dbReference type="GO" id="GO:0051726">
    <property type="term" value="P:regulation of cell cycle"/>
    <property type="evidence" value="ECO:0007669"/>
    <property type="project" value="TreeGrafter"/>
</dbReference>
<organism evidence="1 2">
    <name type="scientific">Mytilus coruscus</name>
    <name type="common">Sea mussel</name>
    <dbReference type="NCBI Taxonomy" id="42192"/>
    <lineage>
        <taxon>Eukaryota</taxon>
        <taxon>Metazoa</taxon>
        <taxon>Spiralia</taxon>
        <taxon>Lophotrochozoa</taxon>
        <taxon>Mollusca</taxon>
        <taxon>Bivalvia</taxon>
        <taxon>Autobranchia</taxon>
        <taxon>Pteriomorphia</taxon>
        <taxon>Mytilida</taxon>
        <taxon>Mytiloidea</taxon>
        <taxon>Mytilidae</taxon>
        <taxon>Mytilinae</taxon>
        <taxon>Mytilus</taxon>
    </lineage>
</organism>
<dbReference type="Pfam" id="PF00653">
    <property type="entry name" value="BIR"/>
    <property type="match status" value="2"/>
</dbReference>
<dbReference type="Proteomes" id="UP000507470">
    <property type="component" value="Unassembled WGS sequence"/>
</dbReference>
<name>A0A6J8A4B2_MYTCO</name>
<dbReference type="PANTHER" id="PTHR10044:SF139">
    <property type="entry name" value="DEATH-ASSOCIATED INHIBITOR OF APOPTOSIS 2"/>
    <property type="match status" value="1"/>
</dbReference>
<dbReference type="InterPro" id="IPR001370">
    <property type="entry name" value="BIR_rpt"/>
</dbReference>
<dbReference type="EMBL" id="CACVKT020000732">
    <property type="protein sequence ID" value="CAC5362150.1"/>
    <property type="molecule type" value="Genomic_DNA"/>
</dbReference>
<reference evidence="1 2" key="1">
    <citation type="submission" date="2020-06" db="EMBL/GenBank/DDBJ databases">
        <authorList>
            <person name="Li R."/>
            <person name="Bekaert M."/>
        </authorList>
    </citation>
    <scope>NUCLEOTIDE SEQUENCE [LARGE SCALE GENOMIC DNA]</scope>
    <source>
        <strain evidence="2">wild</strain>
    </source>
</reference>
<keyword evidence="2" id="KW-1185">Reference proteome</keyword>
<dbReference type="PANTHER" id="PTHR10044">
    <property type="entry name" value="INHIBITOR OF APOPTOSIS"/>
    <property type="match status" value="1"/>
</dbReference>
<dbReference type="InterPro" id="IPR050784">
    <property type="entry name" value="IAP"/>
</dbReference>
<dbReference type="PROSITE" id="PS50143">
    <property type="entry name" value="BIR_REPEAT_2"/>
    <property type="match status" value="2"/>
</dbReference>
<dbReference type="Gene3D" id="1.10.1170.10">
    <property type="entry name" value="Inhibitor Of Apoptosis Protein (2mihbC-IAP-1), Chain A"/>
    <property type="match status" value="2"/>
</dbReference>
<gene>
    <name evidence="1" type="ORF">MCOR_4010</name>
</gene>
<accession>A0A6J8A4B2</accession>
<dbReference type="SUPFAM" id="SSF57924">
    <property type="entry name" value="Inhibitor of apoptosis (IAP) repeat"/>
    <property type="match status" value="2"/>
</dbReference>
<dbReference type="GO" id="GO:0005634">
    <property type="term" value="C:nucleus"/>
    <property type="evidence" value="ECO:0007669"/>
    <property type="project" value="TreeGrafter"/>
</dbReference>
<sequence length="412" mass="47377">MVYFNCCKLPSFITIQQFPLTDLISQIRLKPNPYCNVLSKNGIVGTLGLHGLTIKHLESQIFGLLISTQNLCLQIDLDEFLRYRQKHQDYKTVDILGRKDVLRSLNTKVLIILDNNTDRFKEAVSDISNICSSLICYNSDFEPFNLVCSVAGKYDSAEENFLMDIYYPKAWYGFTRKAVTDIVQPRFERYSSIEERKNSFPTVWIENDLDQVQKIAQAGFFYPGDGSSGQCYSCGCSLTNVKYHTNPLTKHASQYPECKFIKETLSDEEIQNAILQFNDVNKKLSFASELEKMYCTLESRMKTFKACTCNISALGVKQWAEAGFFCVTLNYIQCFKCCVRLFHIPQNVNTWAIHAILSPKCPFVCEKKGKEFISDLRLSKELSLFPKQTIITIKGMYHNSQTDTAEYLFRPW</sequence>